<dbReference type="Gene3D" id="2.40.40.20">
    <property type="match status" value="1"/>
</dbReference>
<dbReference type="InterPro" id="IPR009010">
    <property type="entry name" value="Asp_de-COase-like_dom_sf"/>
</dbReference>
<keyword evidence="1 9" id="KW-0963">Cytoplasm</keyword>
<dbReference type="Proteomes" id="UP000256485">
    <property type="component" value="Unassembled WGS sequence"/>
</dbReference>
<dbReference type="HAMAP" id="MF_00446">
    <property type="entry name" value="PanD"/>
    <property type="match status" value="1"/>
</dbReference>
<dbReference type="CDD" id="cd06919">
    <property type="entry name" value="Asp_decarbox"/>
    <property type="match status" value="1"/>
</dbReference>
<comment type="function">
    <text evidence="9">Catalyzes the pyruvoyl-dependent decarboxylation of aspartate to produce beta-alanine.</text>
</comment>
<keyword evidence="15" id="KW-1185">Reference proteome</keyword>
<comment type="caution">
    <text evidence="14">The sequence shown here is derived from an EMBL/GenBank/DDBJ whole genome shotgun (WGS) entry which is preliminary data.</text>
</comment>
<keyword evidence="2 9" id="KW-0566">Pantothenate biosynthesis</keyword>
<name>A0A3D9V537_THECX</name>
<feature type="modified residue" description="Pyruvic acid (Ser)" evidence="9 12">
    <location>
        <position position="25"/>
    </location>
</feature>
<evidence type="ECO:0000313" key="14">
    <source>
        <dbReference type="EMBL" id="REF35290.1"/>
    </source>
</evidence>
<dbReference type="InterPro" id="IPR003190">
    <property type="entry name" value="Asp_decarbox"/>
</dbReference>
<keyword evidence="4 9" id="KW-0068">Autocatalytic cleavage</keyword>
<keyword evidence="7 9" id="KW-0704">Schiff base</keyword>
<dbReference type="SUPFAM" id="SSF50692">
    <property type="entry name" value="ADC-like"/>
    <property type="match status" value="1"/>
</dbReference>
<proteinExistence type="inferred from homology"/>
<evidence type="ECO:0000256" key="3">
    <source>
        <dbReference type="ARBA" id="ARBA00022793"/>
    </source>
</evidence>
<evidence type="ECO:0000256" key="6">
    <source>
        <dbReference type="ARBA" id="ARBA00023239"/>
    </source>
</evidence>
<evidence type="ECO:0000256" key="1">
    <source>
        <dbReference type="ARBA" id="ARBA00022490"/>
    </source>
</evidence>
<comment type="similarity">
    <text evidence="9">Belongs to the PanD family.</text>
</comment>
<evidence type="ECO:0000256" key="10">
    <source>
        <dbReference type="PIRSR" id="PIRSR006246-1"/>
    </source>
</evidence>
<organism evidence="14 15">
    <name type="scientific">Thermasporomyces composti</name>
    <dbReference type="NCBI Taxonomy" id="696763"/>
    <lineage>
        <taxon>Bacteria</taxon>
        <taxon>Bacillati</taxon>
        <taxon>Actinomycetota</taxon>
        <taxon>Actinomycetes</taxon>
        <taxon>Propionibacteriales</taxon>
        <taxon>Nocardioidaceae</taxon>
        <taxon>Thermasporomyces</taxon>
    </lineage>
</organism>
<comment type="cofactor">
    <cofactor evidence="9 10">
        <name>pyruvate</name>
        <dbReference type="ChEBI" id="CHEBI:15361"/>
    </cofactor>
    <text evidence="9 10">Binds 1 pyruvoyl group covalently per subunit.</text>
</comment>
<comment type="subcellular location">
    <subcellularLocation>
        <location evidence="9">Cytoplasm</location>
    </subcellularLocation>
</comment>
<dbReference type="GO" id="GO:0005829">
    <property type="term" value="C:cytosol"/>
    <property type="evidence" value="ECO:0007669"/>
    <property type="project" value="TreeGrafter"/>
</dbReference>
<dbReference type="PANTHER" id="PTHR21012">
    <property type="entry name" value="ASPARTATE 1-DECARBOXYLASE"/>
    <property type="match status" value="1"/>
</dbReference>
<evidence type="ECO:0000256" key="4">
    <source>
        <dbReference type="ARBA" id="ARBA00022813"/>
    </source>
</evidence>
<evidence type="ECO:0000256" key="13">
    <source>
        <dbReference type="PIRSR" id="PIRSR006246-5"/>
    </source>
</evidence>
<dbReference type="AlphaFoldDB" id="A0A3D9V537"/>
<evidence type="ECO:0000256" key="12">
    <source>
        <dbReference type="PIRSR" id="PIRSR006246-3"/>
    </source>
</evidence>
<feature type="active site" description="Proton donor" evidence="9 10">
    <location>
        <position position="58"/>
    </location>
</feature>
<keyword evidence="8 9" id="KW-0670">Pyruvate</keyword>
<dbReference type="GO" id="GO:0004068">
    <property type="term" value="F:aspartate 1-decarboxylase activity"/>
    <property type="evidence" value="ECO:0007669"/>
    <property type="project" value="UniProtKB-UniRule"/>
</dbReference>
<comment type="PTM">
    <text evidence="9 12">Is synthesized initially as an inactive proenzyme, which is activated by self-cleavage at a specific serine bond to produce a beta-subunit with a hydroxyl group at its C-terminus and an alpha-subunit with a pyruvoyl group at its N-terminus.</text>
</comment>
<dbReference type="Pfam" id="PF02261">
    <property type="entry name" value="Asp_decarbox"/>
    <property type="match status" value="1"/>
</dbReference>
<feature type="binding site" evidence="9 11">
    <location>
        <begin position="73"/>
        <end position="75"/>
    </location>
    <ligand>
        <name>substrate</name>
    </ligand>
</feature>
<dbReference type="NCBIfam" id="TIGR00223">
    <property type="entry name" value="panD"/>
    <property type="match status" value="1"/>
</dbReference>
<accession>A0A3D9V537</accession>
<protein>
    <recommendedName>
        <fullName evidence="9">Aspartate 1-decarboxylase</fullName>
        <ecNumber evidence="9">4.1.1.11</ecNumber>
    </recommendedName>
    <alternativeName>
        <fullName evidence="9">Aspartate alpha-decarboxylase</fullName>
    </alternativeName>
    <component>
        <recommendedName>
            <fullName evidence="9">Aspartate 1-decarboxylase beta chain</fullName>
        </recommendedName>
    </component>
    <component>
        <recommendedName>
            <fullName evidence="9">Aspartate 1-decarboxylase alpha chain</fullName>
        </recommendedName>
    </component>
</protein>
<evidence type="ECO:0000256" key="8">
    <source>
        <dbReference type="ARBA" id="ARBA00023317"/>
    </source>
</evidence>
<evidence type="ECO:0000313" key="15">
    <source>
        <dbReference type="Proteomes" id="UP000256485"/>
    </source>
</evidence>
<comment type="catalytic activity">
    <reaction evidence="9">
        <text>L-aspartate + H(+) = beta-alanine + CO2</text>
        <dbReference type="Rhea" id="RHEA:19497"/>
        <dbReference type="ChEBI" id="CHEBI:15378"/>
        <dbReference type="ChEBI" id="CHEBI:16526"/>
        <dbReference type="ChEBI" id="CHEBI:29991"/>
        <dbReference type="ChEBI" id="CHEBI:57966"/>
        <dbReference type="EC" id="4.1.1.11"/>
    </reaction>
</comment>
<dbReference type="PIRSF" id="PIRSF006246">
    <property type="entry name" value="Asp_decarbox"/>
    <property type="match status" value="1"/>
</dbReference>
<keyword evidence="6 9" id="KW-0456">Lyase</keyword>
<dbReference type="OrthoDB" id="9803983at2"/>
<dbReference type="EMBL" id="QTUC01000001">
    <property type="protein sequence ID" value="REF35290.1"/>
    <property type="molecule type" value="Genomic_DNA"/>
</dbReference>
<evidence type="ECO:0000256" key="11">
    <source>
        <dbReference type="PIRSR" id="PIRSR006246-2"/>
    </source>
</evidence>
<dbReference type="RefSeq" id="WP_115849103.1">
    <property type="nucleotide sequence ID" value="NZ_QTUC01000001.1"/>
</dbReference>
<dbReference type="PANTHER" id="PTHR21012:SF0">
    <property type="entry name" value="ASPARTATE 1-DECARBOXYLASE"/>
    <property type="match status" value="1"/>
</dbReference>
<feature type="chain" id="PRO_5017857459" description="Aspartate 1-decarboxylase alpha chain" evidence="9 13">
    <location>
        <begin position="25"/>
        <end position="141"/>
    </location>
</feature>
<dbReference type="GO" id="GO:0015940">
    <property type="term" value="P:pantothenate biosynthetic process"/>
    <property type="evidence" value="ECO:0007669"/>
    <property type="project" value="UniProtKB-UniRule"/>
</dbReference>
<sequence>MRRTLLKSKIHRATVTGCDVDYVGSITVDADLMEAADLLPHEQVHVWDVDNGARLVTYVLAGTRGSGTVQLNGAAARLVSTGHKVIIASFASYDDAEARRHVPTVVHVDHANTIARVDAEPGLLLGAARASDADLGEVPSS</sequence>
<evidence type="ECO:0000256" key="7">
    <source>
        <dbReference type="ARBA" id="ARBA00023270"/>
    </source>
</evidence>
<dbReference type="UniPathway" id="UPA00028">
    <property type="reaction ID" value="UER00002"/>
</dbReference>
<comment type="subunit">
    <text evidence="9">Heterooctamer of four alpha and four beta subunits.</text>
</comment>
<feature type="chain" id="PRO_5017857458" description="Aspartate 1-decarboxylase beta chain" evidence="9 13">
    <location>
        <begin position="1"/>
        <end position="24"/>
    </location>
</feature>
<dbReference type="GO" id="GO:0006523">
    <property type="term" value="P:alanine biosynthetic process"/>
    <property type="evidence" value="ECO:0007669"/>
    <property type="project" value="InterPro"/>
</dbReference>
<gene>
    <name evidence="9" type="primary">panD</name>
    <name evidence="14" type="ORF">DFJ64_0664</name>
</gene>
<evidence type="ECO:0000256" key="9">
    <source>
        <dbReference type="HAMAP-Rule" id="MF_00446"/>
    </source>
</evidence>
<evidence type="ECO:0000256" key="5">
    <source>
        <dbReference type="ARBA" id="ARBA00023145"/>
    </source>
</evidence>
<feature type="active site" description="Schiff-base intermediate with substrate; via pyruvic acid" evidence="9 10">
    <location>
        <position position="25"/>
    </location>
</feature>
<evidence type="ECO:0000256" key="2">
    <source>
        <dbReference type="ARBA" id="ARBA00022655"/>
    </source>
</evidence>
<keyword evidence="5 9" id="KW-0865">Zymogen</keyword>
<keyword evidence="3 9" id="KW-0210">Decarboxylase</keyword>
<reference evidence="14 15" key="1">
    <citation type="submission" date="2018-08" db="EMBL/GenBank/DDBJ databases">
        <title>Sequencing the genomes of 1000 actinobacteria strains.</title>
        <authorList>
            <person name="Klenk H.-P."/>
        </authorList>
    </citation>
    <scope>NUCLEOTIDE SEQUENCE [LARGE SCALE GENOMIC DNA]</scope>
    <source>
        <strain evidence="14 15">DSM 22891</strain>
    </source>
</reference>
<comment type="pathway">
    <text evidence="9">Cofactor biosynthesis; (R)-pantothenate biosynthesis; beta-alanine from L-aspartate: step 1/1.</text>
</comment>
<dbReference type="EC" id="4.1.1.11" evidence="9"/>
<feature type="binding site" evidence="9 11">
    <location>
        <position position="57"/>
    </location>
    <ligand>
        <name>substrate</name>
    </ligand>
</feature>